<dbReference type="NCBIfam" id="TIGR04131">
    <property type="entry name" value="Bac_Flav_CTERM"/>
    <property type="match status" value="1"/>
</dbReference>
<evidence type="ECO:0000256" key="1">
    <source>
        <dbReference type="SAM" id="SignalP"/>
    </source>
</evidence>
<reference evidence="3 4" key="1">
    <citation type="journal article" date="2014" name="Proc. Natl. Acad. Sci. U.S.A.">
        <title>Functional characterization of flavobacteria rhodopsins reveals a unique class of light-driven chloride pump in bacteria.</title>
        <authorList>
            <person name="Yoshizawa S."/>
            <person name="Kumagai Y."/>
            <person name="Kim H."/>
            <person name="Ogura Y."/>
            <person name="Hayashi T."/>
            <person name="Iwasaki W."/>
            <person name="DeLong E.F."/>
            <person name="Kogure K."/>
        </authorList>
    </citation>
    <scope>NUCLEOTIDE SEQUENCE [LARGE SCALE GENOMIC DNA]</scope>
    <source>
        <strain evidence="3 4">S1-08</strain>
    </source>
</reference>
<keyword evidence="4" id="KW-1185">Reference proteome</keyword>
<dbReference type="Gene3D" id="2.60.40.10">
    <property type="entry name" value="Immunoglobulins"/>
    <property type="match status" value="1"/>
</dbReference>
<feature type="signal peptide" evidence="1">
    <location>
        <begin position="1"/>
        <end position="27"/>
    </location>
</feature>
<feature type="domain" description="PKD" evidence="2">
    <location>
        <begin position="430"/>
        <end position="502"/>
    </location>
</feature>
<dbReference type="Proteomes" id="UP000031760">
    <property type="component" value="Chromosome"/>
</dbReference>
<dbReference type="Pfam" id="PF13585">
    <property type="entry name" value="CHU_C"/>
    <property type="match status" value="1"/>
</dbReference>
<dbReference type="SUPFAM" id="SSF49299">
    <property type="entry name" value="PKD domain"/>
    <property type="match status" value="1"/>
</dbReference>
<dbReference type="InterPro" id="IPR035986">
    <property type="entry name" value="PKD_dom_sf"/>
</dbReference>
<dbReference type="AlphaFoldDB" id="W8VXW2"/>
<name>W8VXW2_9FLAO</name>
<dbReference type="EMBL" id="AP014548">
    <property type="protein sequence ID" value="BAO56622.1"/>
    <property type="molecule type" value="Genomic_DNA"/>
</dbReference>
<dbReference type="InterPro" id="IPR013783">
    <property type="entry name" value="Ig-like_fold"/>
</dbReference>
<keyword evidence="1" id="KW-0732">Signal</keyword>
<protein>
    <recommendedName>
        <fullName evidence="2">PKD domain-containing protein</fullName>
    </recommendedName>
</protein>
<evidence type="ECO:0000313" key="4">
    <source>
        <dbReference type="Proteomes" id="UP000031760"/>
    </source>
</evidence>
<proteinExistence type="predicted"/>
<accession>W8VXW2</accession>
<dbReference type="PROSITE" id="PS50093">
    <property type="entry name" value="PKD"/>
    <property type="match status" value="1"/>
</dbReference>
<dbReference type="InterPro" id="IPR000601">
    <property type="entry name" value="PKD_dom"/>
</dbReference>
<evidence type="ECO:0000313" key="3">
    <source>
        <dbReference type="EMBL" id="BAO56622.1"/>
    </source>
</evidence>
<dbReference type="KEGG" id="nmf:NMS_2613"/>
<evidence type="ECO:0000259" key="2">
    <source>
        <dbReference type="PROSITE" id="PS50093"/>
    </source>
</evidence>
<feature type="chain" id="PRO_5004914251" description="PKD domain-containing protein" evidence="1">
    <location>
        <begin position="28"/>
        <end position="688"/>
    </location>
</feature>
<dbReference type="InterPro" id="IPR026341">
    <property type="entry name" value="T9SS_type_B"/>
</dbReference>
<dbReference type="HOGENOM" id="CLU_012935_0_0_10"/>
<dbReference type="STRING" id="1454201.NMS_2613"/>
<sequence>MRQSFGLYLKAKLLLVLLLVCSAFAKAQLESSQWFFGNRAGIDFRSGAPVSAADSAMNTGEGCATLSDADGNLLFYTDGSTIYNRNNEVMLNGSGLKGNSSSTSSAVVVPLPDSDTRFYVFTVDTDDLVYTRAEGMHYSIVDMALDNGKGAVELNSKNTTVLARTSEKLTAVENATDTGYWIITQFEDRFYSYELTASGLHPQPVISQADPFIELVTVPITNVDVAAMRGYIKVNSTGDRLAAAHFSNNITADFDNVTSILEARSIAYAQGGELYLYDFDNATGEVSNPIPLLTRIDEGSYYGIEFSPDGRYLYAEIDYQRASRSSIFVFIGGEIAQFDLTASDVAASKQTIHQDNNLPFRGAMQLGIDGNIYHSRLDQTALSVLSNPNDDSVPVNYSFNGFNLASGTRSFYGLPIFVQSFFQQFEIKATDGCEDQEIGFTLDTTTEDFQVVWNFDDPDSRASNTSNEISPIHIYNTAGTYEVTASIQTLFQQITSSKTIQIFPQVEINPVEPSLIECDLGFATANFDLTVIKNSVSSIADQTVEIYASEQEALEQANAIDTTIPFNSSSTTLFIRVDNENCFKLITVDLIVERCSIEVFNLITPNNDGRNDVLNVTGLRTVYPDYTISIFNRYGRLVWEGGPESEDWDGSSNQINSKKLLPSATYFYTIELNDPTVKNISGYLYLSY</sequence>
<gene>
    <name evidence="3" type="ORF">NMS_2613</name>
</gene>
<dbReference type="SUPFAM" id="SSF82171">
    <property type="entry name" value="DPP6 N-terminal domain-like"/>
    <property type="match status" value="1"/>
</dbReference>
<organism evidence="3 4">
    <name type="scientific">Nonlabens marinus S1-08</name>
    <dbReference type="NCBI Taxonomy" id="1454201"/>
    <lineage>
        <taxon>Bacteria</taxon>
        <taxon>Pseudomonadati</taxon>
        <taxon>Bacteroidota</taxon>
        <taxon>Flavobacteriia</taxon>
        <taxon>Flavobacteriales</taxon>
        <taxon>Flavobacteriaceae</taxon>
        <taxon>Nonlabens</taxon>
    </lineage>
</organism>